<dbReference type="PANTHER" id="PTHR22993">
    <property type="entry name" value="FORMAMIDOPYRIMIDINE-DNA GLYCOSYLASE"/>
    <property type="match status" value="1"/>
</dbReference>
<dbReference type="GO" id="GO:0008270">
    <property type="term" value="F:zinc ion binding"/>
    <property type="evidence" value="ECO:0007669"/>
    <property type="project" value="UniProtKB-KW"/>
</dbReference>
<dbReference type="Gene3D" id="1.10.8.50">
    <property type="match status" value="1"/>
</dbReference>
<dbReference type="Pfam" id="PF01149">
    <property type="entry name" value="Fapy_DNA_glyco"/>
    <property type="match status" value="1"/>
</dbReference>
<accession>A0A1F5SQU7</accession>
<dbReference type="InterPro" id="IPR012319">
    <property type="entry name" value="FPG_cat"/>
</dbReference>
<dbReference type="Proteomes" id="UP000178925">
    <property type="component" value="Unassembled WGS sequence"/>
</dbReference>
<evidence type="ECO:0000256" key="8">
    <source>
        <dbReference type="ARBA" id="ARBA00022801"/>
    </source>
</evidence>
<dbReference type="CDD" id="cd08966">
    <property type="entry name" value="EcFpg-like_N"/>
    <property type="match status" value="1"/>
</dbReference>
<comment type="similarity">
    <text evidence="3">Belongs to the FPG family.</text>
</comment>
<evidence type="ECO:0000256" key="6">
    <source>
        <dbReference type="ARBA" id="ARBA00022763"/>
    </source>
</evidence>
<keyword evidence="13" id="KW-0511">Multifunctional enzyme</keyword>
<dbReference type="GO" id="GO:0006284">
    <property type="term" value="P:base-excision repair"/>
    <property type="evidence" value="ECO:0007669"/>
    <property type="project" value="InterPro"/>
</dbReference>
<dbReference type="InterPro" id="IPR020629">
    <property type="entry name" value="FPG_Glyclase"/>
</dbReference>
<dbReference type="GO" id="GO:0034039">
    <property type="term" value="F:8-oxo-7,8-dihydroguanine DNA N-glycosylase activity"/>
    <property type="evidence" value="ECO:0007669"/>
    <property type="project" value="TreeGrafter"/>
</dbReference>
<keyword evidence="9" id="KW-0862">Zinc</keyword>
<dbReference type="GO" id="GO:0003684">
    <property type="term" value="F:damaged DNA binding"/>
    <property type="evidence" value="ECO:0007669"/>
    <property type="project" value="InterPro"/>
</dbReference>
<dbReference type="InterPro" id="IPR035937">
    <property type="entry name" value="FPG_N"/>
</dbReference>
<feature type="domain" description="Formamidopyrimidine-DNA glycosylase catalytic" evidence="18">
    <location>
        <begin position="2"/>
        <end position="128"/>
    </location>
</feature>
<evidence type="ECO:0000256" key="4">
    <source>
        <dbReference type="ARBA" id="ARBA00011245"/>
    </source>
</evidence>
<dbReference type="InterPro" id="IPR015886">
    <property type="entry name" value="H2TH_FPG"/>
</dbReference>
<feature type="domain" description="FPG-type" evidence="17">
    <location>
        <begin position="251"/>
        <end position="286"/>
    </location>
</feature>
<comment type="catalytic activity">
    <reaction evidence="1">
        <text>Hydrolysis of DNA containing ring-opened 7-methylguanine residues, releasing 2,6-diamino-4-hydroxy-5-(N-methyl)formamidopyrimidine.</text>
        <dbReference type="EC" id="3.2.2.23"/>
    </reaction>
</comment>
<evidence type="ECO:0000256" key="16">
    <source>
        <dbReference type="PROSITE-ProRule" id="PRU00391"/>
    </source>
</evidence>
<dbReference type="Pfam" id="PF06831">
    <property type="entry name" value="H2TH"/>
    <property type="match status" value="1"/>
</dbReference>
<dbReference type="SUPFAM" id="SSF46946">
    <property type="entry name" value="S13-like H2TH domain"/>
    <property type="match status" value="1"/>
</dbReference>
<protein>
    <submittedName>
        <fullName evidence="19">DNA-formamidopyrimidine glycosylase</fullName>
    </submittedName>
</protein>
<evidence type="ECO:0000313" key="20">
    <source>
        <dbReference type="Proteomes" id="UP000178925"/>
    </source>
</evidence>
<dbReference type="PROSITE" id="PS51066">
    <property type="entry name" value="ZF_FPG_2"/>
    <property type="match status" value="1"/>
</dbReference>
<dbReference type="SUPFAM" id="SSF81624">
    <property type="entry name" value="N-terminal domain of MutM-like DNA repair proteins"/>
    <property type="match status" value="1"/>
</dbReference>
<comment type="cofactor">
    <cofactor evidence="2">
        <name>Zn(2+)</name>
        <dbReference type="ChEBI" id="CHEBI:29105"/>
    </cofactor>
</comment>
<evidence type="ECO:0000256" key="3">
    <source>
        <dbReference type="ARBA" id="ARBA00009409"/>
    </source>
</evidence>
<dbReference type="AlphaFoldDB" id="A0A1F5SQU7"/>
<dbReference type="STRING" id="1797995.A2242_02120"/>
<evidence type="ECO:0000256" key="14">
    <source>
        <dbReference type="ARBA" id="ARBA00023295"/>
    </source>
</evidence>
<dbReference type="Gene3D" id="3.20.190.10">
    <property type="entry name" value="MutM-like, N-terminal"/>
    <property type="match status" value="1"/>
</dbReference>
<evidence type="ECO:0000256" key="13">
    <source>
        <dbReference type="ARBA" id="ARBA00023268"/>
    </source>
</evidence>
<dbReference type="FunFam" id="1.10.8.50:FF:000003">
    <property type="entry name" value="Formamidopyrimidine-DNA glycosylase"/>
    <property type="match status" value="1"/>
</dbReference>
<dbReference type="InterPro" id="IPR010979">
    <property type="entry name" value="Ribosomal_uS13-like_H2TH"/>
</dbReference>
<evidence type="ECO:0000256" key="2">
    <source>
        <dbReference type="ARBA" id="ARBA00001947"/>
    </source>
</evidence>
<dbReference type="SUPFAM" id="SSF57716">
    <property type="entry name" value="Glucocorticoid receptor-like (DNA-binding domain)"/>
    <property type="match status" value="1"/>
</dbReference>
<dbReference type="PANTHER" id="PTHR22993:SF9">
    <property type="entry name" value="FORMAMIDOPYRIMIDINE-DNA GLYCOSYLASE"/>
    <property type="match status" value="1"/>
</dbReference>
<evidence type="ECO:0000256" key="11">
    <source>
        <dbReference type="ARBA" id="ARBA00023204"/>
    </source>
</evidence>
<keyword evidence="10" id="KW-0238">DNA-binding</keyword>
<evidence type="ECO:0000256" key="15">
    <source>
        <dbReference type="ARBA" id="ARBA00044632"/>
    </source>
</evidence>
<dbReference type="InterPro" id="IPR000214">
    <property type="entry name" value="Znf_DNA_glyclase/AP_lyase"/>
</dbReference>
<comment type="catalytic activity">
    <reaction evidence="15">
        <text>2'-deoxyribonucleotide-(2'-deoxyribose 5'-phosphate)-2'-deoxyribonucleotide-DNA = a 3'-end 2'-deoxyribonucleotide-(2,3-dehydro-2,3-deoxyribose 5'-phosphate)-DNA + a 5'-end 5'-phospho-2'-deoxyribonucleoside-DNA + H(+)</text>
        <dbReference type="Rhea" id="RHEA:66592"/>
        <dbReference type="Rhea" id="RHEA-COMP:13180"/>
        <dbReference type="Rhea" id="RHEA-COMP:16897"/>
        <dbReference type="Rhea" id="RHEA-COMP:17067"/>
        <dbReference type="ChEBI" id="CHEBI:15378"/>
        <dbReference type="ChEBI" id="CHEBI:136412"/>
        <dbReference type="ChEBI" id="CHEBI:157695"/>
        <dbReference type="ChEBI" id="CHEBI:167181"/>
        <dbReference type="EC" id="4.2.99.18"/>
    </reaction>
</comment>
<reference evidence="19 20" key="1">
    <citation type="journal article" date="2016" name="Nat. Commun.">
        <title>Thousands of microbial genomes shed light on interconnected biogeochemical processes in an aquifer system.</title>
        <authorList>
            <person name="Anantharaman K."/>
            <person name="Brown C.T."/>
            <person name="Hug L.A."/>
            <person name="Sharon I."/>
            <person name="Castelle C.J."/>
            <person name="Probst A.J."/>
            <person name="Thomas B.C."/>
            <person name="Singh A."/>
            <person name="Wilkins M.J."/>
            <person name="Karaoz U."/>
            <person name="Brodie E.L."/>
            <person name="Williams K.H."/>
            <person name="Hubbard S.S."/>
            <person name="Banfield J.F."/>
        </authorList>
    </citation>
    <scope>NUCLEOTIDE SEQUENCE [LARGE SCALE GENOMIC DNA]</scope>
</reference>
<proteinExistence type="inferred from homology"/>
<evidence type="ECO:0000256" key="9">
    <source>
        <dbReference type="ARBA" id="ARBA00022833"/>
    </source>
</evidence>
<keyword evidence="6" id="KW-0227">DNA damage</keyword>
<evidence type="ECO:0000313" key="19">
    <source>
        <dbReference type="EMBL" id="OGF28823.1"/>
    </source>
</evidence>
<evidence type="ECO:0000256" key="10">
    <source>
        <dbReference type="ARBA" id="ARBA00023125"/>
    </source>
</evidence>
<evidence type="ECO:0000256" key="7">
    <source>
        <dbReference type="ARBA" id="ARBA00022771"/>
    </source>
</evidence>
<dbReference type="InterPro" id="IPR010663">
    <property type="entry name" value="Znf_FPG/IleRS"/>
</dbReference>
<gene>
    <name evidence="19" type="ORF">A2242_02120</name>
</gene>
<comment type="caution">
    <text evidence="19">The sequence shown here is derived from an EMBL/GenBank/DDBJ whole genome shotgun (WGS) entry which is preliminary data.</text>
</comment>
<keyword evidence="7 16" id="KW-0863">Zinc-finger</keyword>
<keyword evidence="11" id="KW-0234">DNA repair</keyword>
<organism evidence="19 20">
    <name type="scientific">Candidatus Falkowbacteria bacterium RIFOXYA2_FULL_47_9</name>
    <dbReference type="NCBI Taxonomy" id="1797995"/>
    <lineage>
        <taxon>Bacteria</taxon>
        <taxon>Candidatus Falkowiibacteriota</taxon>
    </lineage>
</organism>
<dbReference type="SMART" id="SM00898">
    <property type="entry name" value="Fapy_DNA_glyco"/>
    <property type="match status" value="1"/>
</dbReference>
<keyword evidence="12" id="KW-0456">Lyase</keyword>
<keyword evidence="5" id="KW-0479">Metal-binding</keyword>
<evidence type="ECO:0000256" key="12">
    <source>
        <dbReference type="ARBA" id="ARBA00023239"/>
    </source>
</evidence>
<dbReference type="SMART" id="SM01232">
    <property type="entry name" value="H2TH"/>
    <property type="match status" value="1"/>
</dbReference>
<dbReference type="Pfam" id="PF06827">
    <property type="entry name" value="zf-FPG_IleRS"/>
    <property type="match status" value="1"/>
</dbReference>
<keyword evidence="14" id="KW-0326">Glycosidase</keyword>
<keyword evidence="8" id="KW-0378">Hydrolase</keyword>
<name>A0A1F5SQU7_9BACT</name>
<comment type="subunit">
    <text evidence="4">Monomer.</text>
</comment>
<evidence type="ECO:0000256" key="5">
    <source>
        <dbReference type="ARBA" id="ARBA00022723"/>
    </source>
</evidence>
<sequence>MPELPEVETIRRDLAKKILRKKITRVEVKKARLIKSGVAEFQKIITGNRFKSINRIGKLLYLELPKDRWLLVHLKMTGQLIYQTGKKIIAGGHSYSSMDFILPGKYTYVIFTFAGGGQLFFNDMRTFGYMQLVDIAQLKNILSTYGIEPLQKNFSLKNFRNALDKRKTSVKAVLLNQKIFAGIGNIYADEICFYAAVKPSRPVTSLTAIEIKKLRRGAEVIIKKSIQERGTTFNSFRDGEGKKGNFIKYLKVFQRNGQQCLRCRRGIIQKIRLAGRGTHFCPHCQA</sequence>
<evidence type="ECO:0000259" key="18">
    <source>
        <dbReference type="PROSITE" id="PS51068"/>
    </source>
</evidence>
<evidence type="ECO:0000259" key="17">
    <source>
        <dbReference type="PROSITE" id="PS51066"/>
    </source>
</evidence>
<dbReference type="GO" id="GO:0140078">
    <property type="term" value="F:class I DNA-(apurinic or apyrimidinic site) endonuclease activity"/>
    <property type="evidence" value="ECO:0007669"/>
    <property type="project" value="UniProtKB-EC"/>
</dbReference>
<dbReference type="PROSITE" id="PS51068">
    <property type="entry name" value="FPG_CAT"/>
    <property type="match status" value="1"/>
</dbReference>
<evidence type="ECO:0000256" key="1">
    <source>
        <dbReference type="ARBA" id="ARBA00001668"/>
    </source>
</evidence>
<dbReference type="EMBL" id="MFGC01000006">
    <property type="protein sequence ID" value="OGF28823.1"/>
    <property type="molecule type" value="Genomic_DNA"/>
</dbReference>
<dbReference type="NCBIfam" id="NF002211">
    <property type="entry name" value="PRK01103.1"/>
    <property type="match status" value="1"/>
</dbReference>
<dbReference type="NCBIfam" id="TIGR00577">
    <property type="entry name" value="fpg"/>
    <property type="match status" value="1"/>
</dbReference>